<evidence type="ECO:0000313" key="3">
    <source>
        <dbReference type="Proteomes" id="UP000027586"/>
    </source>
</evidence>
<name>A0A068RQ10_9FUNG</name>
<feature type="region of interest" description="Disordered" evidence="1">
    <location>
        <begin position="63"/>
        <end position="305"/>
    </location>
</feature>
<feature type="compositionally biased region" description="Basic residues" evidence="1">
    <location>
        <begin position="110"/>
        <end position="119"/>
    </location>
</feature>
<organism evidence="2 3">
    <name type="scientific">Lichtheimia corymbifera JMRC:FSU:9682</name>
    <dbReference type="NCBI Taxonomy" id="1263082"/>
    <lineage>
        <taxon>Eukaryota</taxon>
        <taxon>Fungi</taxon>
        <taxon>Fungi incertae sedis</taxon>
        <taxon>Mucoromycota</taxon>
        <taxon>Mucoromycotina</taxon>
        <taxon>Mucoromycetes</taxon>
        <taxon>Mucorales</taxon>
        <taxon>Lichtheimiaceae</taxon>
        <taxon>Lichtheimia</taxon>
    </lineage>
</organism>
<proteinExistence type="predicted"/>
<dbReference type="PRINTS" id="PR01217">
    <property type="entry name" value="PRICHEXTENSN"/>
</dbReference>
<gene>
    <name evidence="2" type="ORF">LCOR_03375.1</name>
</gene>
<feature type="compositionally biased region" description="Acidic residues" evidence="1">
    <location>
        <begin position="12"/>
        <end position="32"/>
    </location>
</feature>
<dbReference type="VEuPathDB" id="FungiDB:LCOR_03375.1"/>
<feature type="compositionally biased region" description="Polar residues" evidence="1">
    <location>
        <begin position="35"/>
        <end position="46"/>
    </location>
</feature>
<dbReference type="Proteomes" id="UP000027586">
    <property type="component" value="Unassembled WGS sequence"/>
</dbReference>
<feature type="compositionally biased region" description="Polar residues" evidence="1">
    <location>
        <begin position="219"/>
        <end position="238"/>
    </location>
</feature>
<feature type="compositionally biased region" description="Pro residues" evidence="1">
    <location>
        <begin position="140"/>
        <end position="153"/>
    </location>
</feature>
<dbReference type="OrthoDB" id="2273669at2759"/>
<feature type="compositionally biased region" description="Low complexity" evidence="1">
    <location>
        <begin position="173"/>
        <end position="212"/>
    </location>
</feature>
<sequence>MAHPSWNQQPLAEDDYDDDDLSSYDDSEEEDMPLQISSWGTQKVNDSGTTEVNLTMEGWKSLIDPNAKIGPNGIGTGNLHRRGANFKPVDEENILNHRLKKGPLQPKAPGAKKKKKKAPTPRPTPPPSARGRGGYGGRVPRPPPPSTTRPPPSGMSGTGWGSGKLAETPFWEQPARAQQPPQQQQPSNNWQAPSSGAAASKYATGAAASKYAPQPTPPTSTGSAASRYATPTGSSASKYATPTPQLSQPPSASSSSTSFTPPPTGAAASKYATGAAASKYAPQPTQQQQVPPTIPPPPPPAPLERKPILTFNIELVPGVSAPLNVYESSDPRDVVDTFEREHHLTMTPEAKQAFATHVAAFVQAAHANKNAMMMQ</sequence>
<feature type="region of interest" description="Disordered" evidence="1">
    <location>
        <begin position="1"/>
        <end position="46"/>
    </location>
</feature>
<dbReference type="STRING" id="1263082.A0A068RQ10"/>
<reference evidence="2" key="1">
    <citation type="submission" date="2013-08" db="EMBL/GenBank/DDBJ databases">
        <title>Gene expansion shapes genome architecture in the human pathogen Lichtheimia corymbifera: an evolutionary genomics analysis in the ancient terrestrial Mucorales (Mucoromycotina).</title>
        <authorList>
            <person name="Schwartze V.U."/>
            <person name="Winter S."/>
            <person name="Shelest E."/>
            <person name="Marcet-Houben M."/>
            <person name="Horn F."/>
            <person name="Wehner S."/>
            <person name="Hoffmann K."/>
            <person name="Riege K."/>
            <person name="Sammeth M."/>
            <person name="Nowrousian M."/>
            <person name="Valiante V."/>
            <person name="Linde J."/>
            <person name="Jacobsen I.D."/>
            <person name="Marz M."/>
            <person name="Brakhage A.A."/>
            <person name="Gabaldon T."/>
            <person name="Bocker S."/>
            <person name="Voigt K."/>
        </authorList>
    </citation>
    <scope>NUCLEOTIDE SEQUENCE [LARGE SCALE GENOMIC DNA]</scope>
    <source>
        <strain evidence="2">FSU 9682</strain>
    </source>
</reference>
<protein>
    <submittedName>
        <fullName evidence="2">Uncharacterized protein</fullName>
    </submittedName>
</protein>
<evidence type="ECO:0000313" key="2">
    <source>
        <dbReference type="EMBL" id="CDH51820.1"/>
    </source>
</evidence>
<feature type="compositionally biased region" description="Pro residues" evidence="1">
    <location>
        <begin position="292"/>
        <end position="302"/>
    </location>
</feature>
<dbReference type="EMBL" id="CBTN010000011">
    <property type="protein sequence ID" value="CDH51820.1"/>
    <property type="molecule type" value="Genomic_DNA"/>
</dbReference>
<accession>A0A068RQ10</accession>
<evidence type="ECO:0000256" key="1">
    <source>
        <dbReference type="SAM" id="MobiDB-lite"/>
    </source>
</evidence>
<feature type="compositionally biased region" description="Polar residues" evidence="1">
    <location>
        <begin position="1"/>
        <end position="10"/>
    </location>
</feature>
<dbReference type="AlphaFoldDB" id="A0A068RQ10"/>
<keyword evidence="3" id="KW-1185">Reference proteome</keyword>
<feature type="compositionally biased region" description="Low complexity" evidence="1">
    <location>
        <begin position="240"/>
        <end position="291"/>
    </location>
</feature>
<comment type="caution">
    <text evidence="2">The sequence shown here is derived from an EMBL/GenBank/DDBJ whole genome shotgun (WGS) entry which is preliminary data.</text>
</comment>